<dbReference type="PANTHER" id="PTHR35793">
    <property type="entry name" value="INNER MEMBRANE PROTEIN YJIG"/>
    <property type="match status" value="1"/>
</dbReference>
<accession>A0AB37ZA30</accession>
<evidence type="ECO:0000313" key="3">
    <source>
        <dbReference type="EMBL" id="SCW76159.1"/>
    </source>
</evidence>
<dbReference type="GO" id="GO:0005886">
    <property type="term" value="C:plasma membrane"/>
    <property type="evidence" value="ECO:0007669"/>
    <property type="project" value="TreeGrafter"/>
</dbReference>
<organism evidence="3 4">
    <name type="scientific">Pseudomonas peli</name>
    <dbReference type="NCBI Taxonomy" id="592361"/>
    <lineage>
        <taxon>Bacteria</taxon>
        <taxon>Pseudomonadati</taxon>
        <taxon>Pseudomonadota</taxon>
        <taxon>Gammaproteobacteria</taxon>
        <taxon>Pseudomonadales</taxon>
        <taxon>Pseudomonadaceae</taxon>
        <taxon>Pseudomonas</taxon>
    </lineage>
</organism>
<feature type="transmembrane region" description="Helical" evidence="1">
    <location>
        <begin position="351"/>
        <end position="374"/>
    </location>
</feature>
<dbReference type="AlphaFoldDB" id="A0AB37ZA30"/>
<keyword evidence="4" id="KW-1185">Reference proteome</keyword>
<feature type="transmembrane region" description="Helical" evidence="1">
    <location>
        <begin position="140"/>
        <end position="160"/>
    </location>
</feature>
<name>A0AB37ZA30_9PSED</name>
<sequence length="409" mass="43485">MLNWLWLGFFVVAAIAGLSRWLLGDDPAVFAAMVESLFAMAKLSVEVMVLLFGTLTLWLGLLRIAEKAGLVDALARMLGPLFARLMPEVPRGHPALGLITMNFAANGLGLDNAATPIGLKAMRALQTLNPSSTTASNAQILFLVLNASSLTLLPVTIFMYRAQQGAPDPTLVFLPILLATSASTLVGLLSVALMQRLRLWDPVVLAYLIPGALLLGSFMAVLATMSATALAALSSLAGNLTLFGIIMLFLLLGALKKVAVYEEFVEGAKEGFDVAKSLLPYLVAMLCAIGVLRASGALEFGLDGIRWLVEVFGWDTRFVEALPTALVKPFSGSAARAMLIETMQTQGVDSFPALVAATIQGSTETTFYVLAVYFGAVGIQRVRHAVGCALLAEFAGVVAAIFVCYWFFG</sequence>
<dbReference type="PANTHER" id="PTHR35793:SF2">
    <property type="entry name" value="INNER MEMBRANE PROTEIN YJIG"/>
    <property type="match status" value="1"/>
</dbReference>
<feature type="transmembrane region" description="Helical" evidence="1">
    <location>
        <begin position="40"/>
        <end position="61"/>
    </location>
</feature>
<keyword evidence="1" id="KW-1133">Transmembrane helix</keyword>
<feature type="transmembrane region" description="Helical" evidence="1">
    <location>
        <begin position="386"/>
        <end position="408"/>
    </location>
</feature>
<dbReference type="InterPro" id="IPR052549">
    <property type="entry name" value="SpmB"/>
</dbReference>
<evidence type="ECO:0000259" key="2">
    <source>
        <dbReference type="Pfam" id="PF07670"/>
    </source>
</evidence>
<evidence type="ECO:0000313" key="4">
    <source>
        <dbReference type="Proteomes" id="UP000242418"/>
    </source>
</evidence>
<feature type="domain" description="Nucleoside transporter/FeoB GTPase Gate" evidence="2">
    <location>
        <begin position="51"/>
        <end position="159"/>
    </location>
</feature>
<feature type="transmembrane region" description="Helical" evidence="1">
    <location>
        <begin position="204"/>
        <end position="223"/>
    </location>
</feature>
<dbReference type="RefSeq" id="WP_090254452.1">
    <property type="nucleotide sequence ID" value="NZ_FMTL01000003.1"/>
</dbReference>
<reference evidence="3 4" key="1">
    <citation type="submission" date="2016-10" db="EMBL/GenBank/DDBJ databases">
        <authorList>
            <person name="Varghese N."/>
            <person name="Submissions S."/>
        </authorList>
    </citation>
    <scope>NUCLEOTIDE SEQUENCE [LARGE SCALE GENOMIC DNA]</scope>
    <source>
        <strain evidence="3 4">DSM 17833</strain>
    </source>
</reference>
<dbReference type="InterPro" id="IPR011415">
    <property type="entry name" value="SpmA_SpmB"/>
</dbReference>
<dbReference type="PIRSF" id="PIRSF036542">
    <property type="entry name" value="SpmA_SpmB"/>
    <property type="match status" value="1"/>
</dbReference>
<dbReference type="Pfam" id="PF07670">
    <property type="entry name" value="Gate"/>
    <property type="match status" value="2"/>
</dbReference>
<feature type="domain" description="Nucleoside transporter/FeoB GTPase Gate" evidence="2">
    <location>
        <begin position="276"/>
        <end position="379"/>
    </location>
</feature>
<comment type="caution">
    <text evidence="3">The sequence shown here is derived from an EMBL/GenBank/DDBJ whole genome shotgun (WGS) entry which is preliminary data.</text>
</comment>
<feature type="transmembrane region" description="Helical" evidence="1">
    <location>
        <begin position="229"/>
        <end position="252"/>
    </location>
</feature>
<dbReference type="Proteomes" id="UP000242418">
    <property type="component" value="Unassembled WGS sequence"/>
</dbReference>
<evidence type="ECO:0000256" key="1">
    <source>
        <dbReference type="SAM" id="Phobius"/>
    </source>
</evidence>
<protein>
    <submittedName>
        <fullName evidence="3">Spore maturation protein SpmA</fullName>
    </submittedName>
</protein>
<gene>
    <name evidence="3" type="ORF">SAMN05216370_3288</name>
</gene>
<feature type="transmembrane region" description="Helical" evidence="1">
    <location>
        <begin position="172"/>
        <end position="192"/>
    </location>
</feature>
<proteinExistence type="predicted"/>
<keyword evidence="1" id="KW-0472">Membrane</keyword>
<keyword evidence="1" id="KW-0812">Transmembrane</keyword>
<dbReference type="EMBL" id="FMTL01000003">
    <property type="protein sequence ID" value="SCW76159.1"/>
    <property type="molecule type" value="Genomic_DNA"/>
</dbReference>
<feature type="transmembrane region" description="Helical" evidence="1">
    <location>
        <begin position="278"/>
        <end position="298"/>
    </location>
</feature>
<dbReference type="InterPro" id="IPR011642">
    <property type="entry name" value="Gate_dom"/>
</dbReference>